<dbReference type="RefSeq" id="XP_060376142.1">
    <property type="nucleotide sequence ID" value="XM_060529308.1"/>
</dbReference>
<evidence type="ECO:0000313" key="4">
    <source>
        <dbReference type="Proteomes" id="UP001227543"/>
    </source>
</evidence>
<evidence type="ECO:0000313" key="3">
    <source>
        <dbReference type="EMBL" id="KAK1483684.1"/>
    </source>
</evidence>
<dbReference type="GeneID" id="85413546"/>
<comment type="caution">
    <text evidence="3">The sequence shown here is derived from an EMBL/GenBank/DDBJ whole genome shotgun (WGS) entry which is preliminary data.</text>
</comment>
<accession>A0ABQ9QSK3</accession>
<feature type="domain" description="DUF8212" evidence="2">
    <location>
        <begin position="222"/>
        <end position="280"/>
    </location>
</feature>
<name>A0ABQ9QSK3_9PEZI</name>
<evidence type="ECO:0000259" key="1">
    <source>
        <dbReference type="Pfam" id="PF06985"/>
    </source>
</evidence>
<dbReference type="Pfam" id="PF26640">
    <property type="entry name" value="DUF8212"/>
    <property type="match status" value="1"/>
</dbReference>
<dbReference type="Proteomes" id="UP001227543">
    <property type="component" value="Unassembled WGS sequence"/>
</dbReference>
<feature type="domain" description="Heterokaryon incompatibility" evidence="1">
    <location>
        <begin position="22"/>
        <end position="106"/>
    </location>
</feature>
<evidence type="ECO:0000259" key="2">
    <source>
        <dbReference type="Pfam" id="PF26640"/>
    </source>
</evidence>
<keyword evidence="4" id="KW-1185">Reference proteome</keyword>
<dbReference type="PANTHER" id="PTHR10622">
    <property type="entry name" value="HET DOMAIN-CONTAINING PROTEIN"/>
    <property type="match status" value="1"/>
</dbReference>
<protein>
    <submittedName>
        <fullName evidence="3">HET domain-containing protein</fullName>
    </submittedName>
</protein>
<dbReference type="Pfam" id="PF06985">
    <property type="entry name" value="HET"/>
    <property type="match status" value="1"/>
</dbReference>
<proteinExistence type="predicted"/>
<gene>
    <name evidence="3" type="ORF">CTAM01_13304</name>
</gene>
<reference evidence="3 4" key="1">
    <citation type="submission" date="2016-10" db="EMBL/GenBank/DDBJ databases">
        <title>The genome sequence of Colletotrichum fioriniae PJ7.</title>
        <authorList>
            <person name="Baroncelli R."/>
        </authorList>
    </citation>
    <scope>NUCLEOTIDE SEQUENCE [LARGE SCALE GENOMIC DNA]</scope>
    <source>
        <strain evidence="3 4">Tom-12</strain>
    </source>
</reference>
<dbReference type="InterPro" id="IPR058525">
    <property type="entry name" value="DUF8212"/>
</dbReference>
<organism evidence="3 4">
    <name type="scientific">Colletotrichum tamarilloi</name>
    <dbReference type="NCBI Taxonomy" id="1209934"/>
    <lineage>
        <taxon>Eukaryota</taxon>
        <taxon>Fungi</taxon>
        <taxon>Dikarya</taxon>
        <taxon>Ascomycota</taxon>
        <taxon>Pezizomycotina</taxon>
        <taxon>Sordariomycetes</taxon>
        <taxon>Hypocreomycetidae</taxon>
        <taxon>Glomerellales</taxon>
        <taxon>Glomerellaceae</taxon>
        <taxon>Colletotrichum</taxon>
        <taxon>Colletotrichum acutatum species complex</taxon>
    </lineage>
</organism>
<dbReference type="EMBL" id="MLFU01000092">
    <property type="protein sequence ID" value="KAK1483684.1"/>
    <property type="molecule type" value="Genomic_DNA"/>
</dbReference>
<dbReference type="PANTHER" id="PTHR10622:SF10">
    <property type="entry name" value="HET DOMAIN-CONTAINING PROTEIN"/>
    <property type="match status" value="1"/>
</dbReference>
<dbReference type="InterPro" id="IPR010730">
    <property type="entry name" value="HET"/>
</dbReference>
<sequence length="650" mass="72652">MRLLGTKTLTLHEFVEGQVPVYAILSHTWGKGEVLFRDLENDPSDKAGWVKIQSACRVASERGYDWIWIDTCCIDKASSSELSEAINSMYKWYQEASLCLAFLSDVAYCEPGTSECGAALTRGRWFTRGWTLQELLAPVSLDFYAQDWKLLGPRALFRSFIEKKTGIESMYLSGEKGLASASVAERMSWASQRTTTRTEDVAYCLLGIFNINMPLIYGEGAKAFQRLQEAILRENDDQSIFAWGTPHETNIATTSRGVDSRSLLAPSPKDFRHSGDIIPIFNVIPGARIRIEHSGIAIMTPLFIQTPSKWATGSCSQTLLAPLLCRHRTDVFNAIALFLSTSNRRPPDLDHLDEMTYHRLSYRLTTFPTTAWISGRLCSTFISFKSLPTSADVREERYLLPSGGCAIRTLPKGFDLGVPYSPTWVDRDEGMQFSVYPITHRLARSYGLSSPIVIPLRGSSLQEDDWEGSLALVLQYQYRSAGTGFGDYIVFHNVPSRMVNRVVVVPPGFTLASVAETVQDESEGWTADYVRRFSGASDTTEARSSADLFDLSSLRTYTRFRVGTSTEPVYGNLQIVDVEDTMGINVSLEVDHNGIYTPVKGVPHLSHRKTFARDVTYGGFRYALSLREKSSFGNSRRTQPTMNTGWMTCG</sequence>